<accession>A0A4R8GQG6</accession>
<keyword evidence="5" id="KW-0029">Amino-acid transport</keyword>
<comment type="subcellular location">
    <subcellularLocation>
        <location evidence="1 8">Cell membrane</location>
        <topology evidence="1 8">Multi-pass membrane protein</topology>
    </subcellularLocation>
</comment>
<dbReference type="InterPro" id="IPR010065">
    <property type="entry name" value="AA_ABC_transptr_permease_3TM"/>
</dbReference>
<dbReference type="RefSeq" id="WP_134118465.1">
    <property type="nucleotide sequence ID" value="NZ_SOEG01000034.1"/>
</dbReference>
<protein>
    <submittedName>
        <fullName evidence="10">Amino acid ABC transporter membrane protein (PAAT family)</fullName>
    </submittedName>
</protein>
<feature type="domain" description="ABC transmembrane type-1" evidence="9">
    <location>
        <begin position="15"/>
        <end position="205"/>
    </location>
</feature>
<dbReference type="GO" id="GO:0022857">
    <property type="term" value="F:transmembrane transporter activity"/>
    <property type="evidence" value="ECO:0007669"/>
    <property type="project" value="InterPro"/>
</dbReference>
<dbReference type="PANTHER" id="PTHR30614">
    <property type="entry name" value="MEMBRANE COMPONENT OF AMINO ACID ABC TRANSPORTER"/>
    <property type="match status" value="1"/>
</dbReference>
<sequence>MSYILDITKFILGGLTVTLKLYIVTAIFCLPLGIILALAKSSKFKVLNRILGIYTWIFRGTPLLLQLFFIYYGLPIIFESLTLTPFLAASITFVINYSAYLTEIFRAGIGSIDDGQYEAAHALGMNYRQTMTRIIIPQAIRRVIPPICNEAINLVKDTALVVTIGMGDLLRSAKEVVTRDFTITPFIVAAIFYLLISSIIVSVFKRIEDKYCISE</sequence>
<keyword evidence="7 8" id="KW-0472">Membrane</keyword>
<dbReference type="InterPro" id="IPR035906">
    <property type="entry name" value="MetI-like_sf"/>
</dbReference>
<name>A0A4R8GQG6_9FIRM</name>
<feature type="transmembrane region" description="Helical" evidence="8">
    <location>
        <begin position="51"/>
        <end position="74"/>
    </location>
</feature>
<dbReference type="InterPro" id="IPR000515">
    <property type="entry name" value="MetI-like"/>
</dbReference>
<feature type="transmembrane region" description="Helical" evidence="8">
    <location>
        <begin position="20"/>
        <end position="39"/>
    </location>
</feature>
<evidence type="ECO:0000256" key="6">
    <source>
        <dbReference type="ARBA" id="ARBA00022989"/>
    </source>
</evidence>
<evidence type="ECO:0000256" key="3">
    <source>
        <dbReference type="ARBA" id="ARBA00022475"/>
    </source>
</evidence>
<comment type="caution">
    <text evidence="10">The sequence shown here is derived from an EMBL/GenBank/DDBJ whole genome shotgun (WGS) entry which is preliminary data.</text>
</comment>
<keyword evidence="6 8" id="KW-1133">Transmembrane helix</keyword>
<dbReference type="PANTHER" id="PTHR30614:SF0">
    <property type="entry name" value="L-CYSTINE TRANSPORT SYSTEM PERMEASE PROTEIN TCYL"/>
    <property type="match status" value="1"/>
</dbReference>
<keyword evidence="3" id="KW-1003">Cell membrane</keyword>
<dbReference type="Pfam" id="PF00528">
    <property type="entry name" value="BPD_transp_1"/>
    <property type="match status" value="1"/>
</dbReference>
<evidence type="ECO:0000256" key="4">
    <source>
        <dbReference type="ARBA" id="ARBA00022692"/>
    </source>
</evidence>
<evidence type="ECO:0000256" key="7">
    <source>
        <dbReference type="ARBA" id="ARBA00023136"/>
    </source>
</evidence>
<dbReference type="AlphaFoldDB" id="A0A4R8GQG6"/>
<dbReference type="NCBIfam" id="TIGR01726">
    <property type="entry name" value="HEQRo_perm_3TM"/>
    <property type="match status" value="1"/>
</dbReference>
<dbReference type="STRING" id="926561.GCA_000379025_00538"/>
<dbReference type="CDD" id="cd06261">
    <property type="entry name" value="TM_PBP2"/>
    <property type="match status" value="1"/>
</dbReference>
<keyword evidence="4 8" id="KW-0812">Transmembrane</keyword>
<dbReference type="EMBL" id="SOEG01000034">
    <property type="protein sequence ID" value="TDX48012.1"/>
    <property type="molecule type" value="Genomic_DNA"/>
</dbReference>
<evidence type="ECO:0000256" key="5">
    <source>
        <dbReference type="ARBA" id="ARBA00022970"/>
    </source>
</evidence>
<dbReference type="FunFam" id="1.10.3720.10:FF:000006">
    <property type="entry name" value="Glutamate/aspartate ABC transporter, permease protein GltK"/>
    <property type="match status" value="1"/>
</dbReference>
<keyword evidence="2 8" id="KW-0813">Transport</keyword>
<evidence type="ECO:0000313" key="11">
    <source>
        <dbReference type="Proteomes" id="UP000295832"/>
    </source>
</evidence>
<comment type="similarity">
    <text evidence="8">Belongs to the binding-protein-dependent transport system permease family.</text>
</comment>
<feature type="transmembrane region" description="Helical" evidence="8">
    <location>
        <begin position="181"/>
        <end position="204"/>
    </location>
</feature>
<evidence type="ECO:0000259" key="9">
    <source>
        <dbReference type="PROSITE" id="PS50928"/>
    </source>
</evidence>
<dbReference type="InterPro" id="IPR043429">
    <property type="entry name" value="ArtM/GltK/GlnP/TcyL/YhdX-like"/>
</dbReference>
<keyword evidence="11" id="KW-1185">Reference proteome</keyword>
<evidence type="ECO:0000256" key="2">
    <source>
        <dbReference type="ARBA" id="ARBA00022448"/>
    </source>
</evidence>
<dbReference type="Gene3D" id="1.10.3720.10">
    <property type="entry name" value="MetI-like"/>
    <property type="match status" value="1"/>
</dbReference>
<proteinExistence type="inferred from homology"/>
<dbReference type="GO" id="GO:0006865">
    <property type="term" value="P:amino acid transport"/>
    <property type="evidence" value="ECO:0007669"/>
    <property type="project" value="UniProtKB-KW"/>
</dbReference>
<dbReference type="PROSITE" id="PS50928">
    <property type="entry name" value="ABC_TM1"/>
    <property type="match status" value="1"/>
</dbReference>
<dbReference type="GO" id="GO:0043190">
    <property type="term" value="C:ATP-binding cassette (ABC) transporter complex"/>
    <property type="evidence" value="ECO:0007669"/>
    <property type="project" value="InterPro"/>
</dbReference>
<organism evidence="10 11">
    <name type="scientific">Orenia marismortui</name>
    <dbReference type="NCBI Taxonomy" id="46469"/>
    <lineage>
        <taxon>Bacteria</taxon>
        <taxon>Bacillati</taxon>
        <taxon>Bacillota</taxon>
        <taxon>Clostridia</taxon>
        <taxon>Halanaerobiales</taxon>
        <taxon>Halobacteroidaceae</taxon>
        <taxon>Orenia</taxon>
    </lineage>
</organism>
<feature type="transmembrane region" description="Helical" evidence="8">
    <location>
        <begin position="80"/>
        <end position="101"/>
    </location>
</feature>
<evidence type="ECO:0000256" key="1">
    <source>
        <dbReference type="ARBA" id="ARBA00004651"/>
    </source>
</evidence>
<dbReference type="Proteomes" id="UP000295832">
    <property type="component" value="Unassembled WGS sequence"/>
</dbReference>
<gene>
    <name evidence="10" type="ORF">C7959_13426</name>
</gene>
<reference evidence="10 11" key="1">
    <citation type="submission" date="2019-03" db="EMBL/GenBank/DDBJ databases">
        <title>Subsurface microbial communities from deep shales in Ohio and West Virginia, USA.</title>
        <authorList>
            <person name="Wrighton K."/>
        </authorList>
    </citation>
    <scope>NUCLEOTIDE SEQUENCE [LARGE SCALE GENOMIC DNA]</scope>
    <source>
        <strain evidence="10 11">MSL 6dP</strain>
    </source>
</reference>
<evidence type="ECO:0000256" key="8">
    <source>
        <dbReference type="RuleBase" id="RU363032"/>
    </source>
</evidence>
<dbReference type="SUPFAM" id="SSF161098">
    <property type="entry name" value="MetI-like"/>
    <property type="match status" value="1"/>
</dbReference>
<evidence type="ECO:0000313" key="10">
    <source>
        <dbReference type="EMBL" id="TDX48012.1"/>
    </source>
</evidence>